<evidence type="ECO:0000313" key="2">
    <source>
        <dbReference type="EMBL" id="URE49782.1"/>
    </source>
</evidence>
<feature type="region of interest" description="Disordered" evidence="1">
    <location>
        <begin position="53"/>
        <end position="163"/>
    </location>
</feature>
<sequence>MLNRSILFETALGWDPPPARSALRSTGSNDPICFKAHLDGIRRLNAQQRCGSIGSNDPISDGIRIQIKENHQLRQTRTRRISPDNAAKRRACSRMTPMASPPTEAAPPYPSSSPFHSHKRKRRRHLKQSSSPAGERKKPHISHAHGFHHDSLNGCHPVSAVRE</sequence>
<dbReference type="OrthoDB" id="775571at2759"/>
<protein>
    <submittedName>
        <fullName evidence="2">Uncharacterized protein</fullName>
    </submittedName>
</protein>
<feature type="compositionally biased region" description="Basic residues" evidence="1">
    <location>
        <begin position="116"/>
        <end position="127"/>
    </location>
</feature>
<dbReference type="EMBL" id="CP097511">
    <property type="protein sequence ID" value="URE49782.1"/>
    <property type="molecule type" value="Genomic_DNA"/>
</dbReference>
<reference evidence="2" key="1">
    <citation type="submission" date="2022-05" db="EMBL/GenBank/DDBJ databases">
        <title>The Musa troglodytarum L. genome provides insights into the mechanism of non-climacteric behaviour and enrichment of carotenoids.</title>
        <authorList>
            <person name="Wang J."/>
        </authorList>
    </citation>
    <scope>NUCLEOTIDE SEQUENCE</scope>
    <source>
        <tissue evidence="2">Leaf</tissue>
    </source>
</reference>
<accession>A0A9E7IL99</accession>
<evidence type="ECO:0000313" key="3">
    <source>
        <dbReference type="Proteomes" id="UP001055439"/>
    </source>
</evidence>
<dbReference type="EMBL" id="CP097511">
    <property type="protein sequence ID" value="URE49786.1"/>
    <property type="molecule type" value="Genomic_DNA"/>
</dbReference>
<keyword evidence="3" id="KW-1185">Reference proteome</keyword>
<dbReference type="Proteomes" id="UP001055439">
    <property type="component" value="Chromosome 9"/>
</dbReference>
<name>A0A9E7IL99_9LILI</name>
<organism evidence="2 3">
    <name type="scientific">Musa troglodytarum</name>
    <name type="common">fe'i banana</name>
    <dbReference type="NCBI Taxonomy" id="320322"/>
    <lineage>
        <taxon>Eukaryota</taxon>
        <taxon>Viridiplantae</taxon>
        <taxon>Streptophyta</taxon>
        <taxon>Embryophyta</taxon>
        <taxon>Tracheophyta</taxon>
        <taxon>Spermatophyta</taxon>
        <taxon>Magnoliopsida</taxon>
        <taxon>Liliopsida</taxon>
        <taxon>Zingiberales</taxon>
        <taxon>Musaceae</taxon>
        <taxon>Musa</taxon>
    </lineage>
</organism>
<dbReference type="AlphaFoldDB" id="A0A9E7IL99"/>
<dbReference type="EMBL" id="CP097511">
    <property type="protein sequence ID" value="URE49788.1"/>
    <property type="molecule type" value="Genomic_DNA"/>
</dbReference>
<gene>
    <name evidence="2" type="ORF">MUK42_07506</name>
</gene>
<feature type="compositionally biased region" description="Basic residues" evidence="1">
    <location>
        <begin position="137"/>
        <end position="146"/>
    </location>
</feature>
<evidence type="ECO:0000256" key="1">
    <source>
        <dbReference type="SAM" id="MobiDB-lite"/>
    </source>
</evidence>
<proteinExistence type="predicted"/>